<feature type="transmembrane region" description="Helical" evidence="4">
    <location>
        <begin position="12"/>
        <end position="32"/>
    </location>
</feature>
<comment type="caution">
    <text evidence="6">The sequence shown here is derived from an EMBL/GenBank/DDBJ whole genome shotgun (WGS) entry which is preliminary data.</text>
</comment>
<accession>A0A140LD61</accession>
<dbReference type="Pfam" id="PF03717">
    <property type="entry name" value="PBP_dimer"/>
    <property type="match status" value="1"/>
</dbReference>
<dbReference type="Gene3D" id="3.30.10.20">
    <property type="match status" value="2"/>
</dbReference>
<proteinExistence type="inferred from homology"/>
<keyword evidence="4" id="KW-1133">Transmembrane helix</keyword>
<dbReference type="GO" id="GO:0005886">
    <property type="term" value="C:plasma membrane"/>
    <property type="evidence" value="ECO:0007669"/>
    <property type="project" value="TreeGrafter"/>
</dbReference>
<reference evidence="6 7" key="1">
    <citation type="submission" date="2015-12" db="EMBL/GenBank/DDBJ databases">
        <title>Draft genome sequnece of Fervidicola ferrireducens strain Y170.</title>
        <authorList>
            <person name="Patel B.K."/>
        </authorList>
    </citation>
    <scope>NUCLEOTIDE SEQUENCE [LARGE SCALE GENOMIC DNA]</scope>
    <source>
        <strain evidence="6 7">Y170</strain>
    </source>
</reference>
<comment type="similarity">
    <text evidence="2">Belongs to the transpeptidase family.</text>
</comment>
<dbReference type="SUPFAM" id="SSF56519">
    <property type="entry name" value="Penicillin binding protein dimerisation domain"/>
    <property type="match status" value="1"/>
</dbReference>
<dbReference type="RefSeq" id="WP_066351075.1">
    <property type="nucleotide sequence ID" value="NZ_LOED01000002.1"/>
</dbReference>
<dbReference type="EMBL" id="LOED01000002">
    <property type="protein sequence ID" value="KXG78486.1"/>
    <property type="molecule type" value="Genomic_DNA"/>
</dbReference>
<dbReference type="PATRIC" id="fig|520764.3.peg.259"/>
<evidence type="ECO:0000256" key="1">
    <source>
        <dbReference type="ARBA" id="ARBA00004370"/>
    </source>
</evidence>
<evidence type="ECO:0000256" key="4">
    <source>
        <dbReference type="SAM" id="Phobius"/>
    </source>
</evidence>
<dbReference type="GO" id="GO:0071555">
    <property type="term" value="P:cell wall organization"/>
    <property type="evidence" value="ECO:0007669"/>
    <property type="project" value="TreeGrafter"/>
</dbReference>
<feature type="domain" description="PASTA" evidence="5">
    <location>
        <begin position="630"/>
        <end position="689"/>
    </location>
</feature>
<dbReference type="SMART" id="SM00740">
    <property type="entry name" value="PASTA"/>
    <property type="match status" value="2"/>
</dbReference>
<dbReference type="InterPro" id="IPR005311">
    <property type="entry name" value="PBP_dimer"/>
</dbReference>
<protein>
    <submittedName>
        <fullName evidence="6">Stage V sporulation protein D</fullName>
    </submittedName>
</protein>
<dbReference type="InterPro" id="IPR012338">
    <property type="entry name" value="Beta-lactam/transpept-like"/>
</dbReference>
<dbReference type="InterPro" id="IPR011927">
    <property type="entry name" value="SpoVD_pbp"/>
</dbReference>
<dbReference type="AlphaFoldDB" id="A0A140LD61"/>
<dbReference type="SUPFAM" id="SSF54184">
    <property type="entry name" value="Penicillin-binding protein 2x (pbp-2x), c-terminal domain"/>
    <property type="match status" value="2"/>
</dbReference>
<feature type="domain" description="PASTA" evidence="5">
    <location>
        <begin position="564"/>
        <end position="626"/>
    </location>
</feature>
<evidence type="ECO:0000313" key="6">
    <source>
        <dbReference type="EMBL" id="KXG78486.1"/>
    </source>
</evidence>
<dbReference type="FunCoup" id="A0A140LD61">
    <property type="interactions" value="310"/>
</dbReference>
<name>A0A140LD61_9FIRM</name>
<sequence>MAHGSKTVKKRLVFLLLICFALNIALMGRVFYIQFVRGDELRSKAKEQWTRDSPVEPKRGTIYDRNMNPLAISASVKSVMASPPDIEDVEKTASLLSPALNIDKEVLIKTLEEAKKKKKGSIFIKRKITDEEAEAVRKLNLKGIYFTEESKRFYPEKNLASHVLGFTGIDSQGLEGVELIYDKYLRGIPGRIISEKDALSRELPFGLEKYIPPEEGLNLVLTIDKVIQHIAERELEKALAENNAKKGTIIVMDPNTGEILALANKPDYDPNNYKNYPSSIWRNSAVSDVYEPGSTFKIVTAAAALEEGVVSPDDKFYDPGYVVVSGVRIKCWRAGGHGSQTFAQVVQNSCNPGFVEVASRLGKEKFIKYIKGFGFGETTGIDLPGEARGIFNPDKVGPVELATISFGQGISVTPIQLITAVAAVANDGKMTAPHVTKALVDKEGNVVQEFKPRVIRQVISEDTARELKSLLESVVENGTGGRAKIEGYKVAGKTGTAEKYADGKYVASFVGFAPADDPQFVVLVIIDEPSTGIYYGGQIAAPIFQKVMADILKYKGVKPQLSDSEPKEAVKVPDVRNLYVEDARQVLMKHKLSVRVEGQGLVVYEQVPAPDSEVPVGSTVLLKVSDAKTDKNPATVPDLTGRTMREASEILNAVGLKIDIKGSGFAVRQNPPPGAEVEIGTVVQVFFEPPGSTGGSE</sequence>
<dbReference type="CDD" id="cd06575">
    <property type="entry name" value="PASTA_Pbp2x-like_2"/>
    <property type="match status" value="1"/>
</dbReference>
<evidence type="ECO:0000256" key="3">
    <source>
        <dbReference type="ARBA" id="ARBA00023136"/>
    </source>
</evidence>
<dbReference type="Pfam" id="PF00905">
    <property type="entry name" value="Transpeptidase"/>
    <property type="match status" value="1"/>
</dbReference>
<dbReference type="InterPro" id="IPR050515">
    <property type="entry name" value="Beta-lactam/transpept"/>
</dbReference>
<dbReference type="PROSITE" id="PS51178">
    <property type="entry name" value="PASTA"/>
    <property type="match status" value="2"/>
</dbReference>
<dbReference type="InterPro" id="IPR001460">
    <property type="entry name" value="PCN-bd_Tpept"/>
</dbReference>
<dbReference type="NCBIfam" id="TIGR02214">
    <property type="entry name" value="spoVD_pbp"/>
    <property type="match status" value="1"/>
</dbReference>
<dbReference type="STRING" id="520764.AN618_02410"/>
<dbReference type="PANTHER" id="PTHR30627:SF1">
    <property type="entry name" value="PEPTIDOGLYCAN D,D-TRANSPEPTIDASE FTSI"/>
    <property type="match status" value="1"/>
</dbReference>
<dbReference type="Pfam" id="PF03793">
    <property type="entry name" value="PASTA"/>
    <property type="match status" value="2"/>
</dbReference>
<dbReference type="Proteomes" id="UP000070427">
    <property type="component" value="Unassembled WGS sequence"/>
</dbReference>
<keyword evidence="4" id="KW-0812">Transmembrane</keyword>
<dbReference type="CDD" id="cd06576">
    <property type="entry name" value="PASTA_Pbp2x-like_1"/>
    <property type="match status" value="1"/>
</dbReference>
<comment type="subcellular location">
    <subcellularLocation>
        <location evidence="1">Membrane</location>
    </subcellularLocation>
</comment>
<dbReference type="SUPFAM" id="SSF56601">
    <property type="entry name" value="beta-lactamase/transpeptidase-like"/>
    <property type="match status" value="1"/>
</dbReference>
<keyword evidence="7" id="KW-1185">Reference proteome</keyword>
<evidence type="ECO:0000313" key="7">
    <source>
        <dbReference type="Proteomes" id="UP000070427"/>
    </source>
</evidence>
<dbReference type="InterPro" id="IPR036138">
    <property type="entry name" value="PBP_dimer_sf"/>
</dbReference>
<dbReference type="OrthoDB" id="9804124at2"/>
<organism evidence="6 7">
    <name type="scientific">Fervidicola ferrireducens</name>
    <dbReference type="NCBI Taxonomy" id="520764"/>
    <lineage>
        <taxon>Bacteria</taxon>
        <taxon>Bacillati</taxon>
        <taxon>Bacillota</taxon>
        <taxon>Clostridia</taxon>
        <taxon>Thermosediminibacterales</taxon>
        <taxon>Thermosediminibacteraceae</taxon>
        <taxon>Fervidicola</taxon>
    </lineage>
</organism>
<gene>
    <name evidence="6" type="primary">spoVD_1</name>
    <name evidence="6" type="ORF">AN618_02410</name>
</gene>
<keyword evidence="3 4" id="KW-0472">Membrane</keyword>
<evidence type="ECO:0000256" key="2">
    <source>
        <dbReference type="ARBA" id="ARBA00007171"/>
    </source>
</evidence>
<dbReference type="InParanoid" id="A0A140LD61"/>
<evidence type="ECO:0000259" key="5">
    <source>
        <dbReference type="PROSITE" id="PS51178"/>
    </source>
</evidence>
<dbReference type="GO" id="GO:0008658">
    <property type="term" value="F:penicillin binding"/>
    <property type="evidence" value="ECO:0007669"/>
    <property type="project" value="InterPro"/>
</dbReference>
<dbReference type="InterPro" id="IPR005543">
    <property type="entry name" value="PASTA_dom"/>
</dbReference>
<dbReference type="Gene3D" id="3.40.710.10">
    <property type="entry name" value="DD-peptidase/beta-lactamase superfamily"/>
    <property type="match status" value="1"/>
</dbReference>
<dbReference type="Gene3D" id="3.90.1310.10">
    <property type="entry name" value="Penicillin-binding protein 2a (Domain 2)"/>
    <property type="match status" value="1"/>
</dbReference>
<dbReference type="PANTHER" id="PTHR30627">
    <property type="entry name" value="PEPTIDOGLYCAN D,D-TRANSPEPTIDASE"/>
    <property type="match status" value="1"/>
</dbReference>